<protein>
    <submittedName>
        <fullName evidence="1">Uncharacterized protein</fullName>
    </submittedName>
</protein>
<dbReference type="AlphaFoldDB" id="A0A853F8U9"/>
<reference evidence="1 2" key="1">
    <citation type="submission" date="2020-05" db="EMBL/GenBank/DDBJ databases">
        <title>Horizontal transmission and recombination maintain forever young bacterial symbiont genomes.</title>
        <authorList>
            <person name="Russell S.L."/>
            <person name="Pepper-Tunick E."/>
            <person name="Svedberg J."/>
            <person name="Byrne A."/>
            <person name="Ruelas Castillo J."/>
            <person name="Vollmers C."/>
            <person name="Beinart R.A."/>
            <person name="Corbett-Detig R."/>
        </authorList>
    </citation>
    <scope>NUCLEOTIDE SEQUENCE [LARGE SCALE GENOMIC DNA]</scope>
    <source>
        <strain evidence="1">455</strain>
    </source>
</reference>
<gene>
    <name evidence="1" type="ORF">H0A76_12300</name>
</gene>
<evidence type="ECO:0000313" key="2">
    <source>
        <dbReference type="Proteomes" id="UP000568751"/>
    </source>
</evidence>
<accession>A0A853F8U9</accession>
<comment type="caution">
    <text evidence="1">The sequence shown here is derived from an EMBL/GenBank/DDBJ whole genome shotgun (WGS) entry which is preliminary data.</text>
</comment>
<name>A0A853F8U9_9GAMM</name>
<proteinExistence type="predicted"/>
<dbReference type="EMBL" id="JACCHT010000003">
    <property type="protein sequence ID" value="NYT28560.1"/>
    <property type="molecule type" value="Genomic_DNA"/>
</dbReference>
<organism evidence="1 2">
    <name type="scientific">Candidatus Thiodubiliella endoseptemdiera</name>
    <dbReference type="NCBI Taxonomy" id="2738886"/>
    <lineage>
        <taxon>Bacteria</taxon>
        <taxon>Pseudomonadati</taxon>
        <taxon>Pseudomonadota</taxon>
        <taxon>Gammaproteobacteria</taxon>
        <taxon>Candidatus Pseudothioglobaceae</taxon>
        <taxon>Candidatus Thiodubiliella</taxon>
    </lineage>
</organism>
<dbReference type="Proteomes" id="UP000568751">
    <property type="component" value="Unassembled WGS sequence"/>
</dbReference>
<evidence type="ECO:0000313" key="1">
    <source>
        <dbReference type="EMBL" id="NYT28560.1"/>
    </source>
</evidence>
<sequence>MDKAMYFKNMAEELTYLKDLIKQEEVQSKLGFAGSEYISDWLSAVAQTEVYVIYPARFSEENLAVTVFTLKASVVLLQTSAFFPAAMRLGVIRTLEGFRQRTLNPKAQDFIKNNLPELVSRKTSLLDLSDIFEKSKMNKYAFSLIKLVDSYVAESVAIAAYVKHATKRGLPIDYTTVDSNLILDIQREVRLTQASPMLKDAPQVYWSRKGTGSNSLNRALFNFKLLC</sequence>